<dbReference type="FunCoup" id="D3ZJP9">
    <property type="interactions" value="24"/>
</dbReference>
<dbReference type="InterPro" id="IPR008331">
    <property type="entry name" value="Ferritin_DPS_dom"/>
</dbReference>
<evidence type="ECO:0000313" key="11">
    <source>
        <dbReference type="Ensembl" id="ENSRNOP00000034394.2"/>
    </source>
</evidence>
<dbReference type="InterPro" id="IPR012347">
    <property type="entry name" value="Ferritin-like"/>
</dbReference>
<reference evidence="11" key="2">
    <citation type="submission" date="2025-08" db="UniProtKB">
        <authorList>
            <consortium name="Ensembl"/>
        </authorList>
    </citation>
    <scope>IDENTIFICATION</scope>
    <source>
        <strain evidence="11">Brown Norway</strain>
    </source>
</reference>
<evidence type="ECO:0000256" key="2">
    <source>
        <dbReference type="ARBA" id="ARBA00022434"/>
    </source>
</evidence>
<dbReference type="InParanoid" id="D3ZJP9"/>
<evidence type="ECO:0000313" key="12">
    <source>
        <dbReference type="Proteomes" id="UP000002494"/>
    </source>
</evidence>
<dbReference type="Gene3D" id="1.20.1260.10">
    <property type="match status" value="1"/>
</dbReference>
<dbReference type="PaxDb" id="10116-ENSRNOP00000034394"/>
<dbReference type="GO" id="GO:0006879">
    <property type="term" value="P:intracellular iron ion homeostasis"/>
    <property type="evidence" value="ECO:0007669"/>
    <property type="project" value="UniProtKB-KW"/>
</dbReference>
<feature type="binding site" evidence="8">
    <location>
        <position position="132"/>
    </location>
    <ligand>
        <name>Fe cation</name>
        <dbReference type="ChEBI" id="CHEBI:24875"/>
        <label>1</label>
    </ligand>
</feature>
<evidence type="ECO:0000256" key="1">
    <source>
        <dbReference type="ARBA" id="ARBA00007513"/>
    </source>
</evidence>
<keyword evidence="12" id="KW-1185">Reference proteome</keyword>
<dbReference type="VEuPathDB" id="HostDB:ENSRNOG00000027997"/>
<accession>D3ZJP9</accession>
<dbReference type="InterPro" id="IPR009078">
    <property type="entry name" value="Ferritin-like_SF"/>
</dbReference>
<evidence type="ECO:0000256" key="9">
    <source>
        <dbReference type="RuleBase" id="RU361145"/>
    </source>
</evidence>
<keyword evidence="2 9" id="KW-0409">Iron storage</keyword>
<organism evidence="11 12">
    <name type="scientific">Rattus norvegicus</name>
    <name type="common">Rat</name>
    <dbReference type="NCBI Taxonomy" id="10116"/>
    <lineage>
        <taxon>Eukaryota</taxon>
        <taxon>Metazoa</taxon>
        <taxon>Chordata</taxon>
        <taxon>Craniata</taxon>
        <taxon>Vertebrata</taxon>
        <taxon>Euteleostomi</taxon>
        <taxon>Mammalia</taxon>
        <taxon>Eutheria</taxon>
        <taxon>Euarchontoglires</taxon>
        <taxon>Glires</taxon>
        <taxon>Rodentia</taxon>
        <taxon>Myomorpha</taxon>
        <taxon>Muroidea</taxon>
        <taxon>Muridae</taxon>
        <taxon>Murinae</taxon>
        <taxon>Rattus</taxon>
    </lineage>
</organism>
<dbReference type="PROSITE" id="PS50905">
    <property type="entry name" value="FERRITIN_LIKE"/>
    <property type="match status" value="1"/>
</dbReference>
<dbReference type="AlphaFoldDB" id="D3ZJP9"/>
<dbReference type="CDD" id="cd01056">
    <property type="entry name" value="Euk_Ferritin"/>
    <property type="match status" value="1"/>
</dbReference>
<dbReference type="OrthoDB" id="186462at2759"/>
<evidence type="ECO:0000256" key="7">
    <source>
        <dbReference type="ARBA" id="ARBA00047990"/>
    </source>
</evidence>
<name>D3ZJP9_RAT</name>
<evidence type="ECO:0000256" key="8">
    <source>
        <dbReference type="PIRSR" id="PIRSR601519-1"/>
    </source>
</evidence>
<protein>
    <recommendedName>
        <fullName evidence="9">Ferritin</fullName>
    </recommendedName>
</protein>
<dbReference type="GeneTree" id="ENSGT00850000132566"/>
<keyword evidence="4" id="KW-0560">Oxidoreductase</keyword>
<dbReference type="PANTHER" id="PTHR11431:SF54">
    <property type="entry name" value="FERRITIN"/>
    <property type="match status" value="1"/>
</dbReference>
<comment type="function">
    <text evidence="6">Stores iron in a soluble, non-toxic, readily available form. Important for iron homeostasis. Has ferroxidase activity. Iron is taken up in the ferrous form and deposited as ferric hydroxides after oxidation.</text>
</comment>
<dbReference type="Ensembl" id="ENSRNOT00000033716.3">
    <property type="protein sequence ID" value="ENSRNOP00000034394.2"/>
    <property type="gene ID" value="ENSRNOG00000027997.3"/>
</dbReference>
<dbReference type="Pfam" id="PF00210">
    <property type="entry name" value="Ferritin"/>
    <property type="match status" value="1"/>
</dbReference>
<dbReference type="PANTHER" id="PTHR11431">
    <property type="entry name" value="FERRITIN"/>
    <property type="match status" value="1"/>
</dbReference>
<dbReference type="RGD" id="1590640">
    <property type="gene designation" value="Ftdc2"/>
</dbReference>
<dbReference type="GO" id="GO:0004322">
    <property type="term" value="F:ferroxidase activity"/>
    <property type="evidence" value="ECO:0007669"/>
    <property type="project" value="UniProtKB-EC"/>
</dbReference>
<gene>
    <name evidence="11 13" type="primary">Ftdc2</name>
    <name evidence="13" type="synonym">LOC680520</name>
</gene>
<dbReference type="GO" id="GO:0008199">
    <property type="term" value="F:ferric iron binding"/>
    <property type="evidence" value="ECO:0007669"/>
    <property type="project" value="InterPro"/>
</dbReference>
<dbReference type="SUPFAM" id="SSF47240">
    <property type="entry name" value="Ferritin-like"/>
    <property type="match status" value="1"/>
</dbReference>
<feature type="domain" description="Ferritin-like diiron" evidence="10">
    <location>
        <begin position="5"/>
        <end position="150"/>
    </location>
</feature>
<sequence length="194" mass="22704">MFSYQPFSQECTDALNRVVAYHLHTSHVYLAMAYSFRNDKRIPPFVEYFETLANTRREDADAFLKHLWKRNTAICPPTLEKVDMMEITTPIEAILLAQEMERTLTSILVGLQGAARRESDLLRLLTSVLRKQRKNEDYMKTQLTFHQRVEKEREMQVQTKKPSTLLNRKPYLRGRKHIGDHEVSGLRGFVTSDC</sequence>
<dbReference type="FunFam" id="1.20.1260.10:FF:000022">
    <property type="entry name" value="Ferritin"/>
    <property type="match status" value="1"/>
</dbReference>
<evidence type="ECO:0000259" key="10">
    <source>
        <dbReference type="PROSITE" id="PS50905"/>
    </source>
</evidence>
<dbReference type="Proteomes" id="UP000002494">
    <property type="component" value="Chromosome 11"/>
</dbReference>
<reference evidence="11" key="3">
    <citation type="submission" date="2025-09" db="UniProtKB">
        <authorList>
            <consortium name="Ensembl"/>
        </authorList>
    </citation>
    <scope>IDENTIFICATION</scope>
    <source>
        <strain evidence="11">Brown Norway</strain>
    </source>
</reference>
<dbReference type="Bgee" id="ENSRNOG00000027997">
    <property type="expression patterns" value="Expressed in ovary and 3 other cell types or tissues"/>
</dbReference>
<proteinExistence type="inferred from homology"/>
<dbReference type="AGR" id="RGD:1590640"/>
<dbReference type="eggNOG" id="KOG2332">
    <property type="taxonomic scope" value="Eukaryota"/>
</dbReference>
<evidence type="ECO:0000256" key="4">
    <source>
        <dbReference type="ARBA" id="ARBA00023002"/>
    </source>
</evidence>
<dbReference type="PhylomeDB" id="D3ZJP9"/>
<comment type="function">
    <text evidence="9">Stores iron in a soluble, non-toxic, readily available form. Important for iron homeostasis. Iron is taken up in the ferrous form and deposited as ferric hydroxides after oxidation.</text>
</comment>
<dbReference type="GO" id="GO:0006826">
    <property type="term" value="P:iron ion transport"/>
    <property type="evidence" value="ECO:0007669"/>
    <property type="project" value="InterPro"/>
</dbReference>
<dbReference type="OMA" id="VAYHLHT"/>
<comment type="catalytic activity">
    <reaction evidence="7">
        <text>4 Fe(2+) + O2 + 4 H(+) = 4 Fe(3+) + 2 H2O</text>
        <dbReference type="Rhea" id="RHEA:11148"/>
        <dbReference type="ChEBI" id="CHEBI:15377"/>
        <dbReference type="ChEBI" id="CHEBI:15378"/>
        <dbReference type="ChEBI" id="CHEBI:15379"/>
        <dbReference type="ChEBI" id="CHEBI:29033"/>
        <dbReference type="ChEBI" id="CHEBI:29034"/>
        <dbReference type="EC" id="1.16.3.1"/>
    </reaction>
</comment>
<keyword evidence="5 8" id="KW-0408">Iron</keyword>
<comment type="similarity">
    <text evidence="1 9">Belongs to the ferritin family.</text>
</comment>
<reference evidence="11" key="1">
    <citation type="submission" date="2024-01" db="EMBL/GenBank/DDBJ databases">
        <title>GRCr8: a new rat reference genome assembly contstructed from accurate long reads and long range scaffolding.</title>
        <authorList>
            <person name="Doris P.A."/>
            <person name="Kalbfleisch T."/>
            <person name="Li K."/>
            <person name="Howe K."/>
            <person name="Wood J."/>
        </authorList>
    </citation>
    <scope>NUCLEOTIDE SEQUENCE [LARGE SCALE GENOMIC DNA]</scope>
    <source>
        <strain evidence="11">Brown Norway</strain>
    </source>
</reference>
<keyword evidence="3 8" id="KW-0479">Metal-binding</keyword>
<dbReference type="InterPro" id="IPR001519">
    <property type="entry name" value="Ferritin"/>
</dbReference>
<evidence type="ECO:0000256" key="6">
    <source>
        <dbReference type="ARBA" id="ARBA00025111"/>
    </source>
</evidence>
<evidence type="ECO:0000256" key="3">
    <source>
        <dbReference type="ARBA" id="ARBA00022723"/>
    </source>
</evidence>
<feature type="binding site" evidence="8">
    <location>
        <position position="101"/>
    </location>
    <ligand>
        <name>Fe cation</name>
        <dbReference type="ChEBI" id="CHEBI:24875"/>
        <label>1</label>
    </ligand>
</feature>
<evidence type="ECO:0000256" key="5">
    <source>
        <dbReference type="ARBA" id="ARBA00023004"/>
    </source>
</evidence>
<evidence type="ECO:0000313" key="13">
    <source>
        <dbReference type="RGD" id="1590640"/>
    </source>
</evidence>
<dbReference type="HOGENOM" id="CLU_065681_3_0_1"/>
<dbReference type="InterPro" id="IPR009040">
    <property type="entry name" value="Ferritin-like_diiron"/>
</dbReference>